<dbReference type="PANTHER" id="PTHR31845">
    <property type="entry name" value="FINGER DOMAIN PROTEIN, PUTATIVE-RELATED"/>
    <property type="match status" value="1"/>
</dbReference>
<evidence type="ECO:0000256" key="5">
    <source>
        <dbReference type="ARBA" id="ARBA00023163"/>
    </source>
</evidence>
<dbReference type="InterPro" id="IPR051089">
    <property type="entry name" value="prtT"/>
</dbReference>
<dbReference type="GO" id="GO:0000981">
    <property type="term" value="F:DNA-binding transcription factor activity, RNA polymerase II-specific"/>
    <property type="evidence" value="ECO:0007669"/>
    <property type="project" value="InterPro"/>
</dbReference>
<dbReference type="GO" id="GO:0000976">
    <property type="term" value="F:transcription cis-regulatory region binding"/>
    <property type="evidence" value="ECO:0007669"/>
    <property type="project" value="TreeGrafter"/>
</dbReference>
<sequence length="654" mass="73716">MGRSKPALGQSSAYGHACTHCYKAKSRCVRTATGDNCERCIRLGKLCEPSGSARRRTAQSTSTDASDTRIARLEDKMESLLSAMQSIIASPGASGGSIKAIQPLNGDNAPSATSHSSSTLITPTITPLGFTEGPAFTTDPIITALPIPNSVFLHNHHSLSPHVPTPINGEDRLNFFRARMLPSFPFINLTPDMTRWYLRQNRPVLFQAILTVTTFSTQERHSQTEELKRLLSTSTLLKVESNIDLLLGLLTYLAWSTDAFLGRADLISRFMMLSISLVYDLRLFKPSSPDVQLMMKITQGGEENDQSPGNETPYDLLERQRALLACFILSSNISSHLGRQDSLRWTPQMEEALRVLTISETCHTDDLFVAQVRLQLLKQKADDIRQQDEMNCALTGKASAAASAPRLLYLKTLRRQLHELRSSFRPDFDQLEILNTNVQYVELYINQLAYTISQDASPIDLSGHRGDSGTTLGFQRLECLWQSVENIKSWLDHFYRVPCSELIGQPFHFWSQMILTITLLKYLSTLKDPDWDCHAVRKTVHLLSTMDRMLQKLDLSSKEPELQCNDHLLKYLFKLLTRCRVWGEVRWNMPSQAHDVEARSGRSASSDAICPSQGYSQSQGHSIPDFDQMVWMQSMDLGNEQWFEDVLGMPETIY</sequence>
<dbReference type="EMBL" id="MSFO01000001">
    <property type="protein sequence ID" value="PLB55474.1"/>
    <property type="molecule type" value="Genomic_DNA"/>
</dbReference>
<name>A0A2I2GRJ4_9EURO</name>
<keyword evidence="4" id="KW-0238">DNA-binding</keyword>
<comment type="caution">
    <text evidence="8">The sequence shown here is derived from an EMBL/GenBank/DDBJ whole genome shotgun (WGS) entry which is preliminary data.</text>
</comment>
<dbReference type="GeneID" id="36553987"/>
<feature type="region of interest" description="Disordered" evidence="7">
    <location>
        <begin position="598"/>
        <end position="621"/>
    </location>
</feature>
<evidence type="ECO:0000313" key="9">
    <source>
        <dbReference type="Proteomes" id="UP000234275"/>
    </source>
</evidence>
<reference evidence="8 9" key="1">
    <citation type="submission" date="2016-12" db="EMBL/GenBank/DDBJ databases">
        <title>The genomes of Aspergillus section Nigri reveals drivers in fungal speciation.</title>
        <authorList>
            <consortium name="DOE Joint Genome Institute"/>
            <person name="Vesth T.C."/>
            <person name="Nybo J."/>
            <person name="Theobald S."/>
            <person name="Brandl J."/>
            <person name="Frisvad J.C."/>
            <person name="Nielsen K.F."/>
            <person name="Lyhne E.K."/>
            <person name="Kogle M.E."/>
            <person name="Kuo A."/>
            <person name="Riley R."/>
            <person name="Clum A."/>
            <person name="Nolan M."/>
            <person name="Lipzen A."/>
            <person name="Salamov A."/>
            <person name="Henrissat B."/>
            <person name="Wiebenga A."/>
            <person name="De Vries R.P."/>
            <person name="Grigoriev I.V."/>
            <person name="Mortensen U.H."/>
            <person name="Andersen M.R."/>
            <person name="Baker S.E."/>
        </authorList>
    </citation>
    <scope>NUCLEOTIDE SEQUENCE [LARGE SCALE GENOMIC DNA]</scope>
    <source>
        <strain evidence="8 9">IBT 23096</strain>
    </source>
</reference>
<evidence type="ECO:0000256" key="1">
    <source>
        <dbReference type="ARBA" id="ARBA00004123"/>
    </source>
</evidence>
<dbReference type="SUPFAM" id="SSF57701">
    <property type="entry name" value="Zn2/Cys6 DNA-binding domain"/>
    <property type="match status" value="1"/>
</dbReference>
<proteinExistence type="predicted"/>
<dbReference type="InterPro" id="IPR036864">
    <property type="entry name" value="Zn2-C6_fun-type_DNA-bd_sf"/>
</dbReference>
<dbReference type="PANTHER" id="PTHR31845:SF18">
    <property type="entry name" value="ZN(II)2CYS6 TRANSCRIPTION FACTOR (EUROFUNG)"/>
    <property type="match status" value="1"/>
</dbReference>
<accession>A0A2I2GRJ4</accession>
<feature type="region of interest" description="Disordered" evidence="7">
    <location>
        <begin position="99"/>
        <end position="119"/>
    </location>
</feature>
<dbReference type="STRING" id="1392250.A0A2I2GRJ4"/>
<evidence type="ECO:0000256" key="3">
    <source>
        <dbReference type="ARBA" id="ARBA00023015"/>
    </source>
</evidence>
<evidence type="ECO:0000313" key="8">
    <source>
        <dbReference type="EMBL" id="PLB55474.1"/>
    </source>
</evidence>
<dbReference type="AlphaFoldDB" id="A0A2I2GRJ4"/>
<organism evidence="8 9">
    <name type="scientific">Aspergillus steynii IBT 23096</name>
    <dbReference type="NCBI Taxonomy" id="1392250"/>
    <lineage>
        <taxon>Eukaryota</taxon>
        <taxon>Fungi</taxon>
        <taxon>Dikarya</taxon>
        <taxon>Ascomycota</taxon>
        <taxon>Pezizomycotina</taxon>
        <taxon>Eurotiomycetes</taxon>
        <taxon>Eurotiomycetidae</taxon>
        <taxon>Eurotiales</taxon>
        <taxon>Aspergillaceae</taxon>
        <taxon>Aspergillus</taxon>
        <taxon>Aspergillus subgen. Circumdati</taxon>
    </lineage>
</organism>
<protein>
    <submittedName>
        <fullName evidence="8">C6 transcription factor</fullName>
    </submittedName>
</protein>
<dbReference type="Gene3D" id="4.10.240.10">
    <property type="entry name" value="Zn(2)-C6 fungal-type DNA-binding domain"/>
    <property type="match status" value="1"/>
</dbReference>
<evidence type="ECO:0000256" key="6">
    <source>
        <dbReference type="ARBA" id="ARBA00023242"/>
    </source>
</evidence>
<comment type="subcellular location">
    <subcellularLocation>
        <location evidence="1">Nucleus</location>
    </subcellularLocation>
</comment>
<dbReference type="Proteomes" id="UP000234275">
    <property type="component" value="Unassembled WGS sequence"/>
</dbReference>
<gene>
    <name evidence="8" type="ORF">P170DRAFT_399635</name>
</gene>
<evidence type="ECO:0000256" key="2">
    <source>
        <dbReference type="ARBA" id="ARBA00022833"/>
    </source>
</evidence>
<dbReference type="GO" id="GO:0008270">
    <property type="term" value="F:zinc ion binding"/>
    <property type="evidence" value="ECO:0007669"/>
    <property type="project" value="InterPro"/>
</dbReference>
<keyword evidence="6" id="KW-0539">Nucleus</keyword>
<keyword evidence="3" id="KW-0805">Transcription regulation</keyword>
<keyword evidence="5" id="KW-0804">Transcription</keyword>
<keyword evidence="9" id="KW-1185">Reference proteome</keyword>
<dbReference type="OrthoDB" id="1600564at2759"/>
<dbReference type="VEuPathDB" id="FungiDB:P170DRAFT_399635"/>
<dbReference type="GO" id="GO:0005634">
    <property type="term" value="C:nucleus"/>
    <property type="evidence" value="ECO:0007669"/>
    <property type="project" value="UniProtKB-SubCell"/>
</dbReference>
<dbReference type="RefSeq" id="XP_024710776.1">
    <property type="nucleotide sequence ID" value="XM_024846288.1"/>
</dbReference>
<evidence type="ECO:0000256" key="4">
    <source>
        <dbReference type="ARBA" id="ARBA00023125"/>
    </source>
</evidence>
<evidence type="ECO:0000256" key="7">
    <source>
        <dbReference type="SAM" id="MobiDB-lite"/>
    </source>
</evidence>
<keyword evidence="2" id="KW-0862">Zinc</keyword>